<accession>A0AAD5WZ86</accession>
<evidence type="ECO:0000313" key="2">
    <source>
        <dbReference type="EMBL" id="KAJ3046445.1"/>
    </source>
</evidence>
<dbReference type="Gene3D" id="3.30.710.10">
    <property type="entry name" value="Potassium Channel Kv1.1, Chain A"/>
    <property type="match status" value="1"/>
</dbReference>
<dbReference type="SUPFAM" id="SSF54695">
    <property type="entry name" value="POZ domain"/>
    <property type="match status" value="1"/>
</dbReference>
<dbReference type="CDD" id="cd18186">
    <property type="entry name" value="BTB_POZ_ZBTB_KLHL-like"/>
    <property type="match status" value="1"/>
</dbReference>
<feature type="non-terminal residue" evidence="2">
    <location>
        <position position="234"/>
    </location>
</feature>
<dbReference type="Pfam" id="PF00651">
    <property type="entry name" value="BTB"/>
    <property type="match status" value="1"/>
</dbReference>
<protein>
    <recommendedName>
        <fullName evidence="1">BTB domain-containing protein</fullName>
    </recommendedName>
</protein>
<organism evidence="2 3">
    <name type="scientific">Rhizophlyctis rosea</name>
    <dbReference type="NCBI Taxonomy" id="64517"/>
    <lineage>
        <taxon>Eukaryota</taxon>
        <taxon>Fungi</taxon>
        <taxon>Fungi incertae sedis</taxon>
        <taxon>Chytridiomycota</taxon>
        <taxon>Chytridiomycota incertae sedis</taxon>
        <taxon>Chytridiomycetes</taxon>
        <taxon>Rhizophlyctidales</taxon>
        <taxon>Rhizophlyctidaceae</taxon>
        <taxon>Rhizophlyctis</taxon>
    </lineage>
</organism>
<proteinExistence type="predicted"/>
<comment type="caution">
    <text evidence="2">The sequence shown here is derived from an EMBL/GenBank/DDBJ whole genome shotgun (WGS) entry which is preliminary data.</text>
</comment>
<evidence type="ECO:0000259" key="1">
    <source>
        <dbReference type="PROSITE" id="PS50097"/>
    </source>
</evidence>
<gene>
    <name evidence="2" type="ORF">HK097_000855</name>
</gene>
<dbReference type="EMBL" id="JADGJD010001166">
    <property type="protein sequence ID" value="KAJ3046445.1"/>
    <property type="molecule type" value="Genomic_DNA"/>
</dbReference>
<reference evidence="2" key="1">
    <citation type="submission" date="2020-05" db="EMBL/GenBank/DDBJ databases">
        <title>Phylogenomic resolution of chytrid fungi.</title>
        <authorList>
            <person name="Stajich J.E."/>
            <person name="Amses K."/>
            <person name="Simmons R."/>
            <person name="Seto K."/>
            <person name="Myers J."/>
            <person name="Bonds A."/>
            <person name="Quandt C.A."/>
            <person name="Barry K."/>
            <person name="Liu P."/>
            <person name="Grigoriev I."/>
            <person name="Longcore J.E."/>
            <person name="James T.Y."/>
        </authorList>
    </citation>
    <scope>NUCLEOTIDE SEQUENCE</scope>
    <source>
        <strain evidence="2">JEL0318</strain>
    </source>
</reference>
<dbReference type="Proteomes" id="UP001212841">
    <property type="component" value="Unassembled WGS sequence"/>
</dbReference>
<evidence type="ECO:0000313" key="3">
    <source>
        <dbReference type="Proteomes" id="UP001212841"/>
    </source>
</evidence>
<name>A0AAD5WZ86_9FUNG</name>
<dbReference type="InterPro" id="IPR000210">
    <property type="entry name" value="BTB/POZ_dom"/>
</dbReference>
<dbReference type="InterPro" id="IPR011333">
    <property type="entry name" value="SKP1/BTB/POZ_sf"/>
</dbReference>
<dbReference type="AlphaFoldDB" id="A0AAD5WZ86"/>
<dbReference type="SMART" id="SM00225">
    <property type="entry name" value="BTB"/>
    <property type="match status" value="1"/>
</dbReference>
<sequence>MDQTFQEADLDTGDFIVIQRNSDKIKYIDVHQNPALVPSPVDAKTAFHDYFRNIQKHNQNLDVTIRYGPSASFSLRCHSQILSKCLYFNTLFTNTAFKPVSESTLDPTYHPKAVEHIIEYIYLSTIPTTDLDLYVTLSMIKFADFLNMADVVEVLIQSIRPDSLSCVTFCIVIKFGYENLSARGLIDVAVRWTPAINVGLLSSIESVKEFKRENDGAWRLFADAINRRWGTIMY</sequence>
<dbReference type="PROSITE" id="PS50097">
    <property type="entry name" value="BTB"/>
    <property type="match status" value="1"/>
</dbReference>
<feature type="domain" description="BTB" evidence="1">
    <location>
        <begin position="61"/>
        <end position="130"/>
    </location>
</feature>
<keyword evidence="3" id="KW-1185">Reference proteome</keyword>